<keyword evidence="3" id="KW-1185">Reference proteome</keyword>
<dbReference type="PATRIC" id="fig|1263870.3.peg.3805"/>
<dbReference type="Proteomes" id="UP000011885">
    <property type="component" value="Unassembled WGS sequence"/>
</dbReference>
<comment type="caution">
    <text evidence="2">The sequence shown here is derived from an EMBL/GenBank/DDBJ whole genome shotgun (WGS) entry which is preliminary data.</text>
</comment>
<evidence type="ECO:0000313" key="2">
    <source>
        <dbReference type="EMBL" id="EMI54972.1"/>
    </source>
</evidence>
<protein>
    <submittedName>
        <fullName evidence="2">Large multi-functional protein</fullName>
    </submittedName>
</protein>
<feature type="domain" description="3-keto-alpha-glucoside-1,2-lyase/3-keto-2-hydroxy-glucal hydratase" evidence="1">
    <location>
        <begin position="7"/>
        <end position="207"/>
    </location>
</feature>
<evidence type="ECO:0000313" key="3">
    <source>
        <dbReference type="Proteomes" id="UP000011885"/>
    </source>
</evidence>
<organism evidence="2 3">
    <name type="scientific">Rhodopirellula sallentina SM41</name>
    <dbReference type="NCBI Taxonomy" id="1263870"/>
    <lineage>
        <taxon>Bacteria</taxon>
        <taxon>Pseudomonadati</taxon>
        <taxon>Planctomycetota</taxon>
        <taxon>Planctomycetia</taxon>
        <taxon>Pirellulales</taxon>
        <taxon>Pirellulaceae</taxon>
        <taxon>Rhodopirellula</taxon>
    </lineage>
</organism>
<dbReference type="EMBL" id="ANOH01000238">
    <property type="protein sequence ID" value="EMI54972.1"/>
    <property type="molecule type" value="Genomic_DNA"/>
</dbReference>
<proteinExistence type="predicted"/>
<gene>
    <name evidence="2" type="ORF">RSSM_03582</name>
</gene>
<dbReference type="InterPro" id="IPR010496">
    <property type="entry name" value="AL/BT2_dom"/>
</dbReference>
<dbReference type="Gene3D" id="2.60.120.560">
    <property type="entry name" value="Exo-inulinase, domain 1"/>
    <property type="match status" value="1"/>
</dbReference>
<dbReference type="GO" id="GO:0016787">
    <property type="term" value="F:hydrolase activity"/>
    <property type="evidence" value="ECO:0007669"/>
    <property type="project" value="InterPro"/>
</dbReference>
<accession>M5U0H7</accession>
<evidence type="ECO:0000259" key="1">
    <source>
        <dbReference type="Pfam" id="PF06439"/>
    </source>
</evidence>
<dbReference type="Pfam" id="PF06439">
    <property type="entry name" value="3keto-disac_hyd"/>
    <property type="match status" value="1"/>
</dbReference>
<sequence>MSPPASATVLFDGSGFEHWKPFSFQWINPNDNQTEIQWKSVDNNAMEIAFEFEGKRRKQFLCTKDRFGDYRLHLEFRLPEEGTGNSGVFFGPLYELQIYNSVGKERPGLSDCGAIYQIRAPDVNACQAPGRWQTIDLEYTAARIAANGFMSEKNAARVTIHLNDQLIHDDVRLSLRRNKYAAFPEETTSPIVLQEHGSPVQFRNIWIVEKGNDGEE</sequence>
<reference evidence="2 3" key="1">
    <citation type="journal article" date="2013" name="Mar. Genomics">
        <title>Expression of sulfatases in Rhodopirellula baltica and the diversity of sulfatases in the genus Rhodopirellula.</title>
        <authorList>
            <person name="Wegner C.E."/>
            <person name="Richter-Heitmann T."/>
            <person name="Klindworth A."/>
            <person name="Klockow C."/>
            <person name="Richter M."/>
            <person name="Achstetter T."/>
            <person name="Glockner F.O."/>
            <person name="Harder J."/>
        </authorList>
    </citation>
    <scope>NUCLEOTIDE SEQUENCE [LARGE SCALE GENOMIC DNA]</scope>
    <source>
        <strain evidence="2 3">SM41</strain>
    </source>
</reference>
<name>M5U0H7_9BACT</name>
<dbReference type="AlphaFoldDB" id="M5U0H7"/>